<gene>
    <name evidence="1" type="ORF">GE061_019442</name>
</gene>
<reference evidence="1" key="1">
    <citation type="journal article" date="2021" name="Mol. Ecol. Resour.">
        <title>Apolygus lucorum genome provides insights into omnivorousness and mesophyll feeding.</title>
        <authorList>
            <person name="Liu Y."/>
            <person name="Liu H."/>
            <person name="Wang H."/>
            <person name="Huang T."/>
            <person name="Liu B."/>
            <person name="Yang B."/>
            <person name="Yin L."/>
            <person name="Li B."/>
            <person name="Zhang Y."/>
            <person name="Zhang S."/>
            <person name="Jiang F."/>
            <person name="Zhang X."/>
            <person name="Ren Y."/>
            <person name="Wang B."/>
            <person name="Wang S."/>
            <person name="Lu Y."/>
            <person name="Wu K."/>
            <person name="Fan W."/>
            <person name="Wang G."/>
        </authorList>
    </citation>
    <scope>NUCLEOTIDE SEQUENCE</scope>
    <source>
        <strain evidence="1">12Hb</strain>
    </source>
</reference>
<dbReference type="AlphaFoldDB" id="A0A6A4J6W5"/>
<evidence type="ECO:0000313" key="2">
    <source>
        <dbReference type="Proteomes" id="UP000466442"/>
    </source>
</evidence>
<keyword evidence="2" id="KW-1185">Reference proteome</keyword>
<evidence type="ECO:0000313" key="1">
    <source>
        <dbReference type="EMBL" id="KAF6205273.1"/>
    </source>
</evidence>
<dbReference type="OrthoDB" id="6761907at2759"/>
<comment type="caution">
    <text evidence="1">The sequence shown here is derived from an EMBL/GenBank/DDBJ whole genome shotgun (WGS) entry which is preliminary data.</text>
</comment>
<dbReference type="Proteomes" id="UP000466442">
    <property type="component" value="Linkage Group LG9"/>
</dbReference>
<evidence type="ECO:0008006" key="3">
    <source>
        <dbReference type="Google" id="ProtNLM"/>
    </source>
</evidence>
<accession>A0A6A4J6W5</accession>
<name>A0A6A4J6W5_APOLU</name>
<sequence length="125" mass="13882">MHTWLILASLFGVAFTKAVKPAKDTDGVCNTHGIKVRVGEEAQPPGKCYLVACEEKYDRQGVRHLIDSPLVCEPEFVEVGKDFVPPKRTNRTNLPYPDCCDVEYVFPEDYKGPASKEFVSSSSGE</sequence>
<proteinExistence type="predicted"/>
<dbReference type="EMBL" id="WIXP02000009">
    <property type="protein sequence ID" value="KAF6205273.1"/>
    <property type="molecule type" value="Genomic_DNA"/>
</dbReference>
<protein>
    <recommendedName>
        <fullName evidence="3">Single domain-containing protein</fullName>
    </recommendedName>
</protein>
<organism evidence="1 2">
    <name type="scientific">Apolygus lucorum</name>
    <name type="common">Small green plant bug</name>
    <name type="synonym">Lygocoris lucorum</name>
    <dbReference type="NCBI Taxonomy" id="248454"/>
    <lineage>
        <taxon>Eukaryota</taxon>
        <taxon>Metazoa</taxon>
        <taxon>Ecdysozoa</taxon>
        <taxon>Arthropoda</taxon>
        <taxon>Hexapoda</taxon>
        <taxon>Insecta</taxon>
        <taxon>Pterygota</taxon>
        <taxon>Neoptera</taxon>
        <taxon>Paraneoptera</taxon>
        <taxon>Hemiptera</taxon>
        <taxon>Heteroptera</taxon>
        <taxon>Panheteroptera</taxon>
        <taxon>Cimicomorpha</taxon>
        <taxon>Miridae</taxon>
        <taxon>Mirini</taxon>
        <taxon>Apolygus</taxon>
    </lineage>
</organism>